<comment type="pathway">
    <text evidence="2">Cofactor biosynthesis; NAD(+) biosynthesis; quinolinate from iminoaspartate: step 1/1.</text>
</comment>
<dbReference type="GO" id="GO:0051539">
    <property type="term" value="F:4 iron, 4 sulfur cluster binding"/>
    <property type="evidence" value="ECO:0007669"/>
    <property type="project" value="UniProtKB-KW"/>
</dbReference>
<dbReference type="EMBL" id="LWAF01000005">
    <property type="protein sequence ID" value="ODN30611.1"/>
    <property type="molecule type" value="Genomic_DNA"/>
</dbReference>
<evidence type="ECO:0000256" key="8">
    <source>
        <dbReference type="ARBA" id="ARBA00023004"/>
    </source>
</evidence>
<evidence type="ECO:0000256" key="1">
    <source>
        <dbReference type="ARBA" id="ARBA00001966"/>
    </source>
</evidence>
<dbReference type="GO" id="GO:0034628">
    <property type="term" value="P:'de novo' NAD+ biosynthetic process from L-aspartate"/>
    <property type="evidence" value="ECO:0007669"/>
    <property type="project" value="TreeGrafter"/>
</dbReference>
<name>A0A1E3G2T6_9BACT</name>
<keyword evidence="6" id="KW-0808">Transferase</keyword>
<reference evidence="12" key="1">
    <citation type="submission" date="2016-04" db="EMBL/GenBank/DDBJ databases">
        <title>The genome sequence project of a novel Fervidobacterium isolate from a hot spring in Thailand.</title>
        <authorList>
            <person name="Gonzalez J.M."/>
            <person name="Cuecas A."/>
            <person name="Kanoksilapatham W."/>
        </authorList>
    </citation>
    <scope>NUCLEOTIDE SEQUENCE [LARGE SCALE GENOMIC DNA]</scope>
    <source>
        <strain evidence="12">FC2004</strain>
    </source>
</reference>
<dbReference type="GO" id="GO:0005829">
    <property type="term" value="C:cytosol"/>
    <property type="evidence" value="ECO:0007669"/>
    <property type="project" value="TreeGrafter"/>
</dbReference>
<evidence type="ECO:0000256" key="4">
    <source>
        <dbReference type="ARBA" id="ARBA00022485"/>
    </source>
</evidence>
<evidence type="ECO:0000256" key="3">
    <source>
        <dbReference type="ARBA" id="ARBA00012669"/>
    </source>
</evidence>
<keyword evidence="8" id="KW-0408">Iron</keyword>
<organism evidence="11 12">
    <name type="scientific">Fervidobacterium thailandense</name>
    <dbReference type="NCBI Taxonomy" id="1008305"/>
    <lineage>
        <taxon>Bacteria</taxon>
        <taxon>Thermotogati</taxon>
        <taxon>Thermotogota</taxon>
        <taxon>Thermotogae</taxon>
        <taxon>Thermotogales</taxon>
        <taxon>Fervidobacteriaceae</taxon>
        <taxon>Fervidobacterium</taxon>
    </lineage>
</organism>
<evidence type="ECO:0000256" key="2">
    <source>
        <dbReference type="ARBA" id="ARBA00005065"/>
    </source>
</evidence>
<dbReference type="OrthoDB" id="9801204at2"/>
<keyword evidence="9" id="KW-0411">Iron-sulfur</keyword>
<keyword evidence="5" id="KW-0662">Pyridine nucleotide biosynthesis</keyword>
<dbReference type="InterPro" id="IPR003473">
    <property type="entry name" value="NadA"/>
</dbReference>
<evidence type="ECO:0000256" key="5">
    <source>
        <dbReference type="ARBA" id="ARBA00022642"/>
    </source>
</evidence>
<comment type="caution">
    <text evidence="11">The sequence shown here is derived from an EMBL/GenBank/DDBJ whole genome shotgun (WGS) entry which is preliminary data.</text>
</comment>
<dbReference type="PANTHER" id="PTHR30573">
    <property type="entry name" value="QUINOLINATE SYNTHETASE A"/>
    <property type="match status" value="1"/>
</dbReference>
<dbReference type="NCBIfam" id="NF006878">
    <property type="entry name" value="PRK09375.1-2"/>
    <property type="match status" value="1"/>
</dbReference>
<evidence type="ECO:0000256" key="10">
    <source>
        <dbReference type="NCBIfam" id="TIGR00550"/>
    </source>
</evidence>
<dbReference type="InterPro" id="IPR036094">
    <property type="entry name" value="NadA_sf"/>
</dbReference>
<dbReference type="NCBIfam" id="TIGR00550">
    <property type="entry name" value="nadA"/>
    <property type="match status" value="1"/>
</dbReference>
<dbReference type="SUPFAM" id="SSF142754">
    <property type="entry name" value="NadA-like"/>
    <property type="match status" value="1"/>
</dbReference>
<evidence type="ECO:0000313" key="12">
    <source>
        <dbReference type="Proteomes" id="UP000094570"/>
    </source>
</evidence>
<dbReference type="Gene3D" id="3.40.50.10800">
    <property type="entry name" value="NadA-like"/>
    <property type="match status" value="3"/>
</dbReference>
<sequence length="311" mass="34909">MPYVVEPEMLRQLAKEKGYLIMAHNYQIPELQRIADFVGDSLQLARQAMETNAERILFLGVDFMAETVKALNPEKKVVVPVLCATCPMANSLTEEEIAKAKEKYDAPFVVYVNSTARTKFLADYLCTSANAVDVVRNVPSDTVLFGPDKNLASYVAEKTGKRVIPIPGELGYCHVHNFVTTAQVRKLLEKYPDAEVMVHPEVPEQVRKIAHFVGSTAQMEKYPMASSAKTFIVVTEVGMAEKLRALYPDRTFLTIDSMVCYNMKKNNLRNTYRALLSDGPEVVLDERLGEKIRKLVEDMLKLTASTHVGKK</sequence>
<dbReference type="STRING" id="1008305.A4H02_04490"/>
<dbReference type="AlphaFoldDB" id="A0A1E3G2T6"/>
<dbReference type="Proteomes" id="UP000094570">
    <property type="component" value="Unassembled WGS sequence"/>
</dbReference>
<evidence type="ECO:0000256" key="9">
    <source>
        <dbReference type="ARBA" id="ARBA00023014"/>
    </source>
</evidence>
<dbReference type="EC" id="2.5.1.72" evidence="3 10"/>
<dbReference type="UniPathway" id="UPA00253">
    <property type="reaction ID" value="UER00327"/>
</dbReference>
<dbReference type="Pfam" id="PF02445">
    <property type="entry name" value="NadA"/>
    <property type="match status" value="1"/>
</dbReference>
<dbReference type="GO" id="GO:0008987">
    <property type="term" value="F:quinolinate synthetase A activity"/>
    <property type="evidence" value="ECO:0007669"/>
    <property type="project" value="UniProtKB-UniRule"/>
</dbReference>
<comment type="cofactor">
    <cofactor evidence="1">
        <name>[4Fe-4S] cluster</name>
        <dbReference type="ChEBI" id="CHEBI:49883"/>
    </cofactor>
</comment>
<keyword evidence="4" id="KW-0004">4Fe-4S</keyword>
<protein>
    <recommendedName>
        <fullName evidence="3 10">Quinolinate synthase</fullName>
        <ecNumber evidence="3 10">2.5.1.72</ecNumber>
    </recommendedName>
</protein>
<gene>
    <name evidence="11" type="ORF">A4H02_04490</name>
</gene>
<dbReference type="PANTHER" id="PTHR30573:SF0">
    <property type="entry name" value="QUINOLINATE SYNTHASE, CHLOROPLASTIC"/>
    <property type="match status" value="1"/>
</dbReference>
<keyword evidence="7" id="KW-0479">Metal-binding</keyword>
<accession>A0A1E3G2T6</accession>
<evidence type="ECO:0000256" key="6">
    <source>
        <dbReference type="ARBA" id="ARBA00022679"/>
    </source>
</evidence>
<evidence type="ECO:0000313" key="11">
    <source>
        <dbReference type="EMBL" id="ODN30611.1"/>
    </source>
</evidence>
<evidence type="ECO:0000256" key="7">
    <source>
        <dbReference type="ARBA" id="ARBA00022723"/>
    </source>
</evidence>
<keyword evidence="12" id="KW-1185">Reference proteome</keyword>
<proteinExistence type="predicted"/>
<dbReference type="GO" id="GO:0046872">
    <property type="term" value="F:metal ion binding"/>
    <property type="evidence" value="ECO:0007669"/>
    <property type="project" value="UniProtKB-KW"/>
</dbReference>